<dbReference type="InterPro" id="IPR025824">
    <property type="entry name" value="OB-fold_nuc-bd_dom"/>
</dbReference>
<name>A0A5C8HR57_9MICO</name>
<reference evidence="10 11" key="1">
    <citation type="submission" date="2019-08" db="EMBL/GenBank/DDBJ databases">
        <authorList>
            <person name="Dong K."/>
        </authorList>
    </citation>
    <scope>NUCLEOTIDE SEQUENCE [LARGE SCALE GENOMIC DNA]</scope>
    <source>
        <strain evidence="10 11">M4-8</strain>
    </source>
</reference>
<dbReference type="GO" id="GO:0006308">
    <property type="term" value="P:DNA catabolic process"/>
    <property type="evidence" value="ECO:0007669"/>
    <property type="project" value="UniProtKB-UniRule"/>
</dbReference>
<evidence type="ECO:0000259" key="9">
    <source>
        <dbReference type="Pfam" id="PF13742"/>
    </source>
</evidence>
<dbReference type="NCBIfam" id="TIGR00237">
    <property type="entry name" value="xseA"/>
    <property type="match status" value="1"/>
</dbReference>
<dbReference type="EMBL" id="VRSW01000001">
    <property type="protein sequence ID" value="TXK05997.1"/>
    <property type="molecule type" value="Genomic_DNA"/>
</dbReference>
<protein>
    <recommendedName>
        <fullName evidence="5">Exodeoxyribonuclease 7 large subunit</fullName>
        <ecNumber evidence="5">3.1.11.6</ecNumber>
    </recommendedName>
    <alternativeName>
        <fullName evidence="5">Exodeoxyribonuclease VII large subunit</fullName>
        <shortName evidence="5">Exonuclease VII large subunit</shortName>
    </alternativeName>
</protein>
<evidence type="ECO:0000256" key="3">
    <source>
        <dbReference type="ARBA" id="ARBA00022801"/>
    </source>
</evidence>
<dbReference type="RefSeq" id="WP_147824807.1">
    <property type="nucleotide sequence ID" value="NZ_BAAARG010000001.1"/>
</dbReference>
<feature type="region of interest" description="Disordered" evidence="7">
    <location>
        <begin position="1"/>
        <end position="24"/>
    </location>
</feature>
<keyword evidence="11" id="KW-1185">Reference proteome</keyword>
<dbReference type="EC" id="3.1.11.6" evidence="5"/>
<keyword evidence="4 5" id="KW-0269">Exonuclease</keyword>
<evidence type="ECO:0000313" key="11">
    <source>
        <dbReference type="Proteomes" id="UP000321196"/>
    </source>
</evidence>
<dbReference type="HAMAP" id="MF_00378">
    <property type="entry name" value="Exonuc_7_L"/>
    <property type="match status" value="1"/>
</dbReference>
<evidence type="ECO:0000256" key="1">
    <source>
        <dbReference type="ARBA" id="ARBA00022490"/>
    </source>
</evidence>
<evidence type="ECO:0000256" key="2">
    <source>
        <dbReference type="ARBA" id="ARBA00022722"/>
    </source>
</evidence>
<dbReference type="Pfam" id="PF13742">
    <property type="entry name" value="tRNA_anti_2"/>
    <property type="match status" value="1"/>
</dbReference>
<keyword evidence="3 5" id="KW-0378">Hydrolase</keyword>
<comment type="similarity">
    <text evidence="5 6">Belongs to the XseA family.</text>
</comment>
<comment type="function">
    <text evidence="5">Bidirectionally degrades single-stranded DNA into large acid-insoluble oligonucleotides, which are then degraded further into small acid-soluble oligonucleotides.</text>
</comment>
<dbReference type="InterPro" id="IPR020579">
    <property type="entry name" value="Exonuc_VII_lsu_C"/>
</dbReference>
<dbReference type="GO" id="GO:0008855">
    <property type="term" value="F:exodeoxyribonuclease VII activity"/>
    <property type="evidence" value="ECO:0007669"/>
    <property type="project" value="UniProtKB-UniRule"/>
</dbReference>
<dbReference type="PANTHER" id="PTHR30008:SF0">
    <property type="entry name" value="EXODEOXYRIBONUCLEASE 7 LARGE SUBUNIT"/>
    <property type="match status" value="1"/>
</dbReference>
<gene>
    <name evidence="5" type="primary">xseA</name>
    <name evidence="10" type="ORF">FVP60_03205</name>
</gene>
<comment type="subcellular location">
    <subcellularLocation>
        <location evidence="5 6">Cytoplasm</location>
    </subcellularLocation>
</comment>
<keyword evidence="1 5" id="KW-0963">Cytoplasm</keyword>
<comment type="catalytic activity">
    <reaction evidence="5 6">
        <text>Exonucleolytic cleavage in either 5'- to 3'- or 3'- to 5'-direction to yield nucleoside 5'-phosphates.</text>
        <dbReference type="EC" id="3.1.11.6"/>
    </reaction>
</comment>
<dbReference type="PANTHER" id="PTHR30008">
    <property type="entry name" value="EXODEOXYRIBONUCLEASE 7 LARGE SUBUNIT"/>
    <property type="match status" value="1"/>
</dbReference>
<evidence type="ECO:0000259" key="8">
    <source>
        <dbReference type="Pfam" id="PF02601"/>
    </source>
</evidence>
<keyword evidence="2 5" id="KW-0540">Nuclease</keyword>
<evidence type="ECO:0000313" key="10">
    <source>
        <dbReference type="EMBL" id="TXK05997.1"/>
    </source>
</evidence>
<comment type="subunit">
    <text evidence="5">Heterooligomer composed of large and small subunits.</text>
</comment>
<evidence type="ECO:0000256" key="4">
    <source>
        <dbReference type="ARBA" id="ARBA00022839"/>
    </source>
</evidence>
<accession>A0A5C8HR57</accession>
<dbReference type="GO" id="GO:0003676">
    <property type="term" value="F:nucleic acid binding"/>
    <property type="evidence" value="ECO:0007669"/>
    <property type="project" value="InterPro"/>
</dbReference>
<dbReference type="GO" id="GO:0009318">
    <property type="term" value="C:exodeoxyribonuclease VII complex"/>
    <property type="evidence" value="ECO:0007669"/>
    <property type="project" value="UniProtKB-UniRule"/>
</dbReference>
<comment type="caution">
    <text evidence="10">The sequence shown here is derived from an EMBL/GenBank/DDBJ whole genome shotgun (WGS) entry which is preliminary data.</text>
</comment>
<dbReference type="GO" id="GO:0005737">
    <property type="term" value="C:cytoplasm"/>
    <property type="evidence" value="ECO:0007669"/>
    <property type="project" value="UniProtKB-SubCell"/>
</dbReference>
<feature type="domain" description="OB-fold nucleic acid binding" evidence="9">
    <location>
        <begin position="27"/>
        <end position="117"/>
    </location>
</feature>
<evidence type="ECO:0000256" key="7">
    <source>
        <dbReference type="SAM" id="MobiDB-lite"/>
    </source>
</evidence>
<dbReference type="OrthoDB" id="9802795at2"/>
<evidence type="ECO:0000256" key="5">
    <source>
        <dbReference type="HAMAP-Rule" id="MF_00378"/>
    </source>
</evidence>
<dbReference type="AlphaFoldDB" id="A0A5C8HR57"/>
<dbReference type="Pfam" id="PF02601">
    <property type="entry name" value="Exonuc_VII_L"/>
    <property type="match status" value="1"/>
</dbReference>
<dbReference type="Proteomes" id="UP000321196">
    <property type="component" value="Unassembled WGS sequence"/>
</dbReference>
<dbReference type="InterPro" id="IPR003753">
    <property type="entry name" value="Exonuc_VII_L"/>
</dbReference>
<organism evidence="10 11">
    <name type="scientific">Microbacterium mitrae</name>
    <dbReference type="NCBI Taxonomy" id="664640"/>
    <lineage>
        <taxon>Bacteria</taxon>
        <taxon>Bacillati</taxon>
        <taxon>Actinomycetota</taxon>
        <taxon>Actinomycetes</taxon>
        <taxon>Micrococcales</taxon>
        <taxon>Microbacteriaceae</taxon>
        <taxon>Microbacterium</taxon>
    </lineage>
</organism>
<feature type="domain" description="Exonuclease VII large subunit C-terminal" evidence="8">
    <location>
        <begin position="141"/>
        <end position="358"/>
    </location>
</feature>
<sequence length="429" mass="47227">MTNPASGPSFTPAVRPRDSTADMPCQVGDLGRDMRDYIARLGSPWVEGEITEWNHRAVGTFATLRDMNGDAIIRLTIWSSVRNRIPQDIKAGDRVVVCVKPEYRAQRGELSFIVSAMKQVGLGDLLEKLERLRQQLRSEGLLDASRKRSLPFLPTTVGLITGKATDAEKDVLRNAELRWPNVSFRVEHAAVQGEQSVPQLLAALQKLDADPEVDVIIFARGGGDFQDLLGFSDERLLRAVAAAHTPIVSAIGHENDRPLLDDVADLRASTPTDAAKRVVPDISEQLALVRDARSRIMTRLAGRLQHEQHVVQQLHSRPVLANPDRWLQDRELQLEQSISRIRARTGLSLEQEATRIARLHASLGALSPLRTLDRGYAIVQRRGDGIVRTPDDAPDGAELVVMLAEGTISAVSRGEVAQEGAPEGRADRI</sequence>
<evidence type="ECO:0000256" key="6">
    <source>
        <dbReference type="RuleBase" id="RU004355"/>
    </source>
</evidence>
<dbReference type="CDD" id="cd04489">
    <property type="entry name" value="ExoVII_LU_OBF"/>
    <property type="match status" value="1"/>
</dbReference>
<proteinExistence type="inferred from homology"/>